<reference evidence="2" key="1">
    <citation type="submission" date="2022-06" db="EMBL/GenBank/DDBJ databases">
        <title>Ornithinimicrobium HY1793.</title>
        <authorList>
            <person name="Huang Y."/>
        </authorList>
    </citation>
    <scope>NUCLEOTIDE SEQUENCE</scope>
    <source>
        <strain evidence="2">HY1793</strain>
    </source>
</reference>
<keyword evidence="3" id="KW-1185">Reference proteome</keyword>
<dbReference type="EMBL" id="CP099489">
    <property type="protein sequence ID" value="USQ78909.1"/>
    <property type="molecule type" value="Genomic_DNA"/>
</dbReference>
<keyword evidence="1" id="KW-0812">Transmembrane</keyword>
<feature type="transmembrane region" description="Helical" evidence="1">
    <location>
        <begin position="269"/>
        <end position="287"/>
    </location>
</feature>
<accession>A0ABY4YQ68</accession>
<feature type="transmembrane region" description="Helical" evidence="1">
    <location>
        <begin position="152"/>
        <end position="173"/>
    </location>
</feature>
<feature type="transmembrane region" description="Helical" evidence="1">
    <location>
        <begin position="25"/>
        <end position="43"/>
    </location>
</feature>
<feature type="transmembrane region" description="Helical" evidence="1">
    <location>
        <begin position="333"/>
        <end position="354"/>
    </location>
</feature>
<feature type="transmembrane region" description="Helical" evidence="1">
    <location>
        <begin position="95"/>
        <end position="116"/>
    </location>
</feature>
<gene>
    <name evidence="2" type="ORF">NF556_14920</name>
</gene>
<keyword evidence="1" id="KW-0472">Membrane</keyword>
<sequence>MTTTEARPAHASEDEQTPWLLRDPIRTGFLAIMALMVAVRFNILRDSFFITDDFMLQSRAVEHEIGWDYLTRVHTGHFEPIGFGFMWVLTKLAPWNWTVAMLVMLVAQVLVAVLVWRMLTRLFGRRALVLIPFALYCLTPLTIPAFTWLSAAIIWLPLTAALAGAIANHVAYLRSGRWEDAVWAIFWYCFGLASFEKIVIFLPFIAVLSLAVSPAVRLTARDILRLLRRTWLVWVGYAVASAAYLVIYLDGSARAEASANLEVPSLGQLTDFVYLSLFRTMIPGALGGPWDWQPASYAGAMVNSPRLFDWACWIVFAAVVIVSFLTRRRIGRAWLALLVYLGGSIAALAVGRVAYSGPLAALETRYLADAIVPLVVVVGMCLMALEDESDAWLPAARRWLEAVPQQTLVWTSGVACAVWLALALHSANGYASFSAANPYKEFVETTRQSLATLPADAQIFDTPIPVDLLGPLFMEFNTVSRFVAPVATAEQREALATRETFTEPLVLAPDGTFQPLEVDGFSSPPPFEGLCGWQPEDGQVSVPLTDTAYEWPWAVRVGYLANGPATGTIHLGEDSQEVEFTEGLGEVFVPLVGGGSEIVIDGLAPDAGLCFGDAQVGTPRPAPPE</sequence>
<keyword evidence="1" id="KW-1133">Transmembrane helix</keyword>
<feature type="transmembrane region" description="Helical" evidence="1">
    <location>
        <begin position="185"/>
        <end position="211"/>
    </location>
</feature>
<evidence type="ECO:0000313" key="3">
    <source>
        <dbReference type="Proteomes" id="UP001056455"/>
    </source>
</evidence>
<protein>
    <submittedName>
        <fullName evidence="2">Uncharacterized protein</fullName>
    </submittedName>
</protein>
<feature type="transmembrane region" description="Helical" evidence="1">
    <location>
        <begin position="128"/>
        <end position="146"/>
    </location>
</feature>
<dbReference type="Proteomes" id="UP001056455">
    <property type="component" value="Chromosome"/>
</dbReference>
<evidence type="ECO:0000256" key="1">
    <source>
        <dbReference type="SAM" id="Phobius"/>
    </source>
</evidence>
<name>A0ABY4YQ68_9MICO</name>
<organism evidence="2 3">
    <name type="scientific">Ornithinimicrobium faecis</name>
    <dbReference type="NCBI Taxonomy" id="2934158"/>
    <lineage>
        <taxon>Bacteria</taxon>
        <taxon>Bacillati</taxon>
        <taxon>Actinomycetota</taxon>
        <taxon>Actinomycetes</taxon>
        <taxon>Micrococcales</taxon>
        <taxon>Ornithinimicrobiaceae</taxon>
        <taxon>Ornithinimicrobium</taxon>
    </lineage>
</organism>
<feature type="transmembrane region" description="Helical" evidence="1">
    <location>
        <begin position="231"/>
        <end position="249"/>
    </location>
</feature>
<feature type="transmembrane region" description="Helical" evidence="1">
    <location>
        <begin position="307"/>
        <end position="326"/>
    </location>
</feature>
<evidence type="ECO:0000313" key="2">
    <source>
        <dbReference type="EMBL" id="USQ78909.1"/>
    </source>
</evidence>
<proteinExistence type="predicted"/>
<dbReference type="RefSeq" id="WP_252591729.1">
    <property type="nucleotide sequence ID" value="NZ_CP099489.1"/>
</dbReference>